<dbReference type="InterPro" id="IPR048883">
    <property type="entry name" value="Nup188_N-subdom_III"/>
</dbReference>
<organism evidence="5 6">
    <name type="scientific">Exophiala spinifera</name>
    <dbReference type="NCBI Taxonomy" id="91928"/>
    <lineage>
        <taxon>Eukaryota</taxon>
        <taxon>Fungi</taxon>
        <taxon>Dikarya</taxon>
        <taxon>Ascomycota</taxon>
        <taxon>Pezizomycotina</taxon>
        <taxon>Eurotiomycetes</taxon>
        <taxon>Chaetothyriomycetidae</taxon>
        <taxon>Chaetothyriales</taxon>
        <taxon>Herpotrichiellaceae</taxon>
        <taxon>Exophiala</taxon>
    </lineage>
</organism>
<dbReference type="HOGENOM" id="CLU_001029_0_0_1"/>
<evidence type="ECO:0000256" key="1">
    <source>
        <dbReference type="SAM" id="MobiDB-lite"/>
    </source>
</evidence>
<sequence>MAPGSLSPVYLPDLGRCLSGDLLLPSWDDLLDALLSHDDTRSSLAVEILSGDRPKKILSQSYPSFPKPSPSSKTAFDTSSAGIKPSPDYLYDVDQLKADALWLSRQVNIDELEAFRLAILEWQYSAESRLQEGYSEAEVASLKSALGAAFVDKHLQGPQSQSEDVFNSEGSRRTRLARRFLQEKVTILRLRKELLDTSLLPEAVGVSSSQLRSLAAELPSAPQDSIADEVETAIIAIRDQLKDLENGRTWDLDESNVLLLRDSSDTSSLETIGVVLEVLLLRVRQSKMTVSSAALVHWLELMSSVGFFSTFTSQVSRQLAAIQQIQSLGSFVSAALFNLASTIASLNETASSSQQRQQSRLSEYLHDIESIHECNEILAKHAILGNIQAGPAILAWAIIVHEIWTLANTIKEARESHHAQRAIDGVSTFDTATGRRSSGSSASTQQSIFEDLLDGISMGNSQEDPSSPLLDATIDQCNVFDYVTHLSASAQDPLSILSAFELQILQELVTVSQSFLGYTPELVSAQLGLLSNTYRDISNKRPYDPAVDFVEDKFLLAGFYDVSAARFPYECLPFLRFSRALAKADIFNDQRIHYVEFRLRNLTTFTQAAVKGVQYKIIREDESDSFVALEKPINMLDLTQNRLLAFSTRDTSSLSVLPADSVGQVISDPDAPVKIIKWEVNYSCLSYIGKLLECRYMKTLQTCLSPHDDQQAVVSEGIGLIADLLSSILQKAAGEEPTEEVRQHCVAILEESSNQLQSAGSIESLVFEILEQELQAFRQRSVATFNCDVLLSCLDFVIVLSKIQPHMVWSGINRTSLLGRHSTSTYILGIVSAVEVPTRTFVFLAKCAELYRSLVELTLRSYRYDSSMSGGVTSVRRHSMLPTTLRTQTSILSTSTEIMFNAFQEISEWLFQSAEQRNHIGSLIMDTFSDITRYAFDVGQGLDSNTSVTNPFVEPAKYLVSSFRDPSFDNAAISSVLRFLVIRHHETFGTTHVDSLEPRLESALSLATILVRFGDIEDAQFTSAELHIFNSMPSLIRLLLTKKLLRKQCLRLMRSILTAIERQKPTSLLGHLGSASCIDLLHLLRHIDQESQSLEERSELWKFLASLVNDTQQWLATVILNGTVPDGPSRIKEESVRTRHFRGKTFLVSAIEELTNIRNLSQAVAIPMLDFVLEAQQNWSWVTEDVASSSGLVSKLSSFVSQSAWSQSDETELAKWNLIAARVTDISNHHLHHAKAAKDVNDVKAFIPLLEWLTSYAVEVSLYKSSLHANLKKNFSAKYTGLSTLDIKRTGVTEQEYGPNFYYDIDYADKLLAVDPHWRGRKVQSAEQSFTAEFRKANTNLSVVDSELKLLASLQRLCVDHCRSFARDRECQKIMARLVRVCLQSNARAYPPESIFDSLFQTRLDLSVALLGELLTAGAKGEDFYQLLQPAWDAVRFRNGSYEQAIINNDLPYWRSTLYTLFMAMQFHVKKKTKATSIPGTSNAIIPIASTNTTFLEITSDIIAKGFESVVGALQDQKLNKNKTSSDENSLVGPRDVTLLLMLAQAILRLPTLPQFVAEMSARIINSGLLSSCLLLYSWSHLLTRPDLDDQPRYADFCVQLLASLSSLPPVAEHMAVEGVLSRLMTSKTTESLQRVPGGLSHVDQRPGGAFLYRVWAAGMLPLCLNLLHGVGGAIAGEISIFLNQFPNQLTRASTSFMLAPQTRTEGTELTLTVASEAATLALISYILSSYRDAGASAAVDPTTVLPLKGYDEHRKAIAEDIRDMIALKADVRRRMTVPADERESSWQDSNEGDKLDEKIVNELKIALTALGREDDDDDK</sequence>
<dbReference type="Pfam" id="PF18378">
    <property type="entry name" value="Nup188_C"/>
    <property type="match status" value="1"/>
</dbReference>
<dbReference type="Pfam" id="PF21093">
    <property type="entry name" value="Nup188_N-subdom_III"/>
    <property type="match status" value="1"/>
</dbReference>
<evidence type="ECO:0000259" key="2">
    <source>
        <dbReference type="Pfam" id="PF10487"/>
    </source>
</evidence>
<evidence type="ECO:0000259" key="4">
    <source>
        <dbReference type="Pfam" id="PF21093"/>
    </source>
</evidence>
<feature type="domain" description="Nucleoporin Nup188 N-terminal" evidence="2">
    <location>
        <begin position="89"/>
        <end position="411"/>
    </location>
</feature>
<accession>A0A0D1ZJ83</accession>
<feature type="domain" description="Nuclear pore protein Nup188 C-terminal" evidence="3">
    <location>
        <begin position="1427"/>
        <end position="1809"/>
    </location>
</feature>
<dbReference type="OrthoDB" id="102511at2759"/>
<proteinExistence type="predicted"/>
<dbReference type="Proteomes" id="UP000053328">
    <property type="component" value="Unassembled WGS sequence"/>
</dbReference>
<dbReference type="EMBL" id="KN847497">
    <property type="protein sequence ID" value="KIW12907.1"/>
    <property type="molecule type" value="Genomic_DNA"/>
</dbReference>
<dbReference type="RefSeq" id="XP_016233123.1">
    <property type="nucleotide sequence ID" value="XM_016382420.1"/>
</dbReference>
<dbReference type="Gene3D" id="1.25.10.70">
    <property type="match status" value="1"/>
</dbReference>
<dbReference type="Pfam" id="PF10487">
    <property type="entry name" value="Nup188_N"/>
    <property type="match status" value="1"/>
</dbReference>
<keyword evidence="6" id="KW-1185">Reference proteome</keyword>
<evidence type="ECO:0000313" key="5">
    <source>
        <dbReference type="EMBL" id="KIW12907.1"/>
    </source>
</evidence>
<dbReference type="VEuPathDB" id="FungiDB:PV08_08094"/>
<evidence type="ECO:0000259" key="3">
    <source>
        <dbReference type="Pfam" id="PF18378"/>
    </source>
</evidence>
<evidence type="ECO:0000313" key="6">
    <source>
        <dbReference type="Proteomes" id="UP000053328"/>
    </source>
</evidence>
<feature type="domain" description="Nucleoporin Nup188 N-terminal subdomain III" evidence="4">
    <location>
        <begin position="676"/>
        <end position="1122"/>
    </location>
</feature>
<feature type="region of interest" description="Disordered" evidence="1">
    <location>
        <begin position="60"/>
        <end position="80"/>
    </location>
</feature>
<dbReference type="InterPro" id="IPR041634">
    <property type="entry name" value="Nup188_C"/>
</dbReference>
<reference evidence="5 6" key="1">
    <citation type="submission" date="2015-01" db="EMBL/GenBank/DDBJ databases">
        <title>The Genome Sequence of Exophiala spinifera CBS89968.</title>
        <authorList>
            <consortium name="The Broad Institute Genomics Platform"/>
            <person name="Cuomo C."/>
            <person name="de Hoog S."/>
            <person name="Gorbushina A."/>
            <person name="Stielow B."/>
            <person name="Teixiera M."/>
            <person name="Abouelleil A."/>
            <person name="Chapman S.B."/>
            <person name="Priest M."/>
            <person name="Young S.K."/>
            <person name="Wortman J."/>
            <person name="Nusbaum C."/>
            <person name="Birren B."/>
        </authorList>
    </citation>
    <scope>NUCLEOTIDE SEQUENCE [LARGE SCALE GENOMIC DNA]</scope>
    <source>
        <strain evidence="5 6">CBS 89968</strain>
    </source>
</reference>
<gene>
    <name evidence="5" type="ORF">PV08_08094</name>
</gene>
<dbReference type="STRING" id="91928.A0A0D1ZJ83"/>
<name>A0A0D1ZJ83_9EURO</name>
<dbReference type="InterPro" id="IPR018864">
    <property type="entry name" value="Nucleoporin_Nup188_N"/>
</dbReference>
<protein>
    <submittedName>
        <fullName evidence="5">Uncharacterized protein</fullName>
    </submittedName>
</protein>
<dbReference type="GeneID" id="27335177"/>
<dbReference type="GO" id="GO:0017056">
    <property type="term" value="F:structural constituent of nuclear pore"/>
    <property type="evidence" value="ECO:0007669"/>
    <property type="project" value="InterPro"/>
</dbReference>